<proteinExistence type="predicted"/>
<organism evidence="2 3">
    <name type="scientific">Ditylenchus dipsaci</name>
    <dbReference type="NCBI Taxonomy" id="166011"/>
    <lineage>
        <taxon>Eukaryota</taxon>
        <taxon>Metazoa</taxon>
        <taxon>Ecdysozoa</taxon>
        <taxon>Nematoda</taxon>
        <taxon>Chromadorea</taxon>
        <taxon>Rhabditida</taxon>
        <taxon>Tylenchina</taxon>
        <taxon>Tylenchomorpha</taxon>
        <taxon>Sphaerularioidea</taxon>
        <taxon>Anguinidae</taxon>
        <taxon>Anguininae</taxon>
        <taxon>Ditylenchus</taxon>
    </lineage>
</organism>
<dbReference type="AlphaFoldDB" id="A0A915D2K9"/>
<evidence type="ECO:0000259" key="1">
    <source>
        <dbReference type="SMART" id="SM00355"/>
    </source>
</evidence>
<sequence length="124" mass="13965">MSSYSNSALSPLLKDLLTKRCSTKKNQTVPKKADKLHSCSKCCFRCDTVIAYSRHMELHGDSGTFKCSLCDYSSSTHNIVLFHEQNHHLERSLTGMCNSLDMVKRSENKQKTGTTKTNPYSQAL</sequence>
<feature type="domain" description="C2H2-type" evidence="1">
    <location>
        <begin position="65"/>
        <end position="87"/>
    </location>
</feature>
<dbReference type="Gene3D" id="3.30.160.60">
    <property type="entry name" value="Classic Zinc Finger"/>
    <property type="match status" value="1"/>
</dbReference>
<feature type="domain" description="C2H2-type" evidence="1">
    <location>
        <begin position="37"/>
        <end position="59"/>
    </location>
</feature>
<keyword evidence="2" id="KW-1185">Reference proteome</keyword>
<dbReference type="InterPro" id="IPR013087">
    <property type="entry name" value="Znf_C2H2_type"/>
</dbReference>
<dbReference type="Proteomes" id="UP000887574">
    <property type="component" value="Unplaced"/>
</dbReference>
<accession>A0A915D2K9</accession>
<dbReference type="SMART" id="SM00355">
    <property type="entry name" value="ZnF_C2H2"/>
    <property type="match status" value="2"/>
</dbReference>
<reference evidence="3" key="1">
    <citation type="submission" date="2022-11" db="UniProtKB">
        <authorList>
            <consortium name="WormBaseParasite"/>
        </authorList>
    </citation>
    <scope>IDENTIFICATION</scope>
</reference>
<evidence type="ECO:0000313" key="3">
    <source>
        <dbReference type="WBParaSite" id="jg14724"/>
    </source>
</evidence>
<dbReference type="WBParaSite" id="jg14724">
    <property type="protein sequence ID" value="jg14724"/>
    <property type="gene ID" value="jg14724"/>
</dbReference>
<protein>
    <submittedName>
        <fullName evidence="3">C2H2-type domain-containing protein</fullName>
    </submittedName>
</protein>
<name>A0A915D2K9_9BILA</name>
<evidence type="ECO:0000313" key="2">
    <source>
        <dbReference type="Proteomes" id="UP000887574"/>
    </source>
</evidence>